<proteinExistence type="predicted"/>
<keyword evidence="1" id="KW-0732">Signal</keyword>
<dbReference type="KEGG" id="spib:G8759_06215"/>
<feature type="domain" description="DUF4468" evidence="2">
    <location>
        <begin position="52"/>
        <end position="129"/>
    </location>
</feature>
<feature type="chain" id="PRO_5026218511" evidence="1">
    <location>
        <begin position="21"/>
        <end position="185"/>
    </location>
</feature>
<name>A0A6G9AIF8_9BACT</name>
<dbReference type="InterPro" id="IPR027823">
    <property type="entry name" value="DUF4468"/>
</dbReference>
<evidence type="ECO:0000259" key="2">
    <source>
        <dbReference type="Pfam" id="PF14730"/>
    </source>
</evidence>
<evidence type="ECO:0000256" key="1">
    <source>
        <dbReference type="SAM" id="SignalP"/>
    </source>
</evidence>
<dbReference type="RefSeq" id="WP_167206204.1">
    <property type="nucleotide sequence ID" value="NZ_CP050063.1"/>
</dbReference>
<dbReference type="EMBL" id="CP050063">
    <property type="protein sequence ID" value="QIP12251.1"/>
    <property type="molecule type" value="Genomic_DNA"/>
</dbReference>
<protein>
    <submittedName>
        <fullName evidence="3">DUF4468 domain-containing protein</fullName>
    </submittedName>
</protein>
<keyword evidence="4" id="KW-1185">Reference proteome</keyword>
<dbReference type="Pfam" id="PF14730">
    <property type="entry name" value="DUF4468"/>
    <property type="match status" value="1"/>
</dbReference>
<organism evidence="3 4">
    <name type="scientific">Spirosoma aureum</name>
    <dbReference type="NCBI Taxonomy" id="2692134"/>
    <lineage>
        <taxon>Bacteria</taxon>
        <taxon>Pseudomonadati</taxon>
        <taxon>Bacteroidota</taxon>
        <taxon>Cytophagia</taxon>
        <taxon>Cytophagales</taxon>
        <taxon>Cytophagaceae</taxon>
        <taxon>Spirosoma</taxon>
    </lineage>
</organism>
<feature type="signal peptide" evidence="1">
    <location>
        <begin position="1"/>
        <end position="20"/>
    </location>
</feature>
<dbReference type="AlphaFoldDB" id="A0A6G9AIF8"/>
<accession>A0A6G9AIF8</accession>
<gene>
    <name evidence="3" type="ORF">G8759_06215</name>
</gene>
<sequence length="185" mass="20770">MKYLSFFAIALLLSSCSATFIPTEVQNGKLLGIMPMKHGKATYQYTSKLQASREDIFRQSRRWAAFHIKNAPSALLIGDNLTGDIIVNGTISGRTYVMNKTNYILPTVNYAASIESYEGSFRVTFTNFWFDGVLSHPVETRLKSLSKKSVSQQLEIIHNEAESMLADIRTFIASEIRESPTTSEK</sequence>
<evidence type="ECO:0000313" key="4">
    <source>
        <dbReference type="Proteomes" id="UP000501802"/>
    </source>
</evidence>
<dbReference type="PROSITE" id="PS51257">
    <property type="entry name" value="PROKAR_LIPOPROTEIN"/>
    <property type="match status" value="1"/>
</dbReference>
<evidence type="ECO:0000313" key="3">
    <source>
        <dbReference type="EMBL" id="QIP12251.1"/>
    </source>
</evidence>
<dbReference type="Proteomes" id="UP000501802">
    <property type="component" value="Chromosome"/>
</dbReference>
<dbReference type="Gene3D" id="3.30.530.80">
    <property type="match status" value="1"/>
</dbReference>
<reference evidence="3 4" key="1">
    <citation type="submission" date="2020-03" db="EMBL/GenBank/DDBJ databases">
        <authorList>
            <person name="Kim M.K."/>
        </authorList>
    </citation>
    <scope>NUCLEOTIDE SEQUENCE [LARGE SCALE GENOMIC DNA]</scope>
    <source>
        <strain evidence="3 4">BT328</strain>
    </source>
</reference>